<proteinExistence type="inferred from homology"/>
<comment type="similarity">
    <text evidence="1">Belongs to the FldB/FldC dehydratase alpha/beta subunit family.</text>
</comment>
<reference evidence="2" key="1">
    <citation type="journal article" date="2013" name="PLoS ONE">
        <title>Metagenomic insights into the carbohydrate-active enzymes carried by the microorganisms adhering to solid digesta in the rumen of cows.</title>
        <authorList>
            <person name="Wang L."/>
            <person name="Hatem A."/>
            <person name="Catalyurek U.V."/>
            <person name="Morrison M."/>
            <person name="Yu Z."/>
        </authorList>
    </citation>
    <scope>NUCLEOTIDE SEQUENCE</scope>
</reference>
<dbReference type="PANTHER" id="PTHR30548">
    <property type="entry name" value="2-HYDROXYGLUTARYL-COA DEHYDRATASE, D-COMPONENT-RELATED"/>
    <property type="match status" value="1"/>
</dbReference>
<accession>W0FLJ8</accession>
<dbReference type="Gene3D" id="3.40.50.11900">
    <property type="match status" value="1"/>
</dbReference>
<dbReference type="AlphaFoldDB" id="W0FLJ8"/>
<dbReference type="PANTHER" id="PTHR30548:SF1">
    <property type="entry name" value="DEHYDRATASE SUBUNIT MJ0007-RELATED"/>
    <property type="match status" value="1"/>
</dbReference>
<protein>
    <submittedName>
        <fullName evidence="2">Benzoyl-CoA reductase/2-hydroxyglutaryl-CoA dehydratase subunit, BcrC/BadD/HgdB</fullName>
    </submittedName>
</protein>
<name>W0FLJ8_9BACT</name>
<dbReference type="Gene3D" id="3.40.50.11890">
    <property type="match status" value="1"/>
</dbReference>
<evidence type="ECO:0000313" key="2">
    <source>
        <dbReference type="EMBL" id="AHF25793.1"/>
    </source>
</evidence>
<organism evidence="2">
    <name type="scientific">uncultured bacterium Contigcl_289</name>
    <dbReference type="NCBI Taxonomy" id="1393669"/>
    <lineage>
        <taxon>Bacteria</taxon>
        <taxon>environmental samples</taxon>
    </lineage>
</organism>
<dbReference type="Pfam" id="PF06050">
    <property type="entry name" value="HGD-D"/>
    <property type="match status" value="1"/>
</dbReference>
<sequence length="406" mass="46906">MGEYILKDLKHLYFFEKLLEESYNDLCRQGQADGNRAIGHVCFQIPEPLLNLPGCFSTRLRAPRTGSIEMGTYYMSSTLCEACRAYLERALEGGFNFLDCILAPDACAQMNRCVENIEKLGTNPNDSFFVTYADVPMKSDETALKHYVKQMRIRVLEPFQKNFGIDISDAALRKAVEEQNEISRLITAIGDYRKCDNPVITGYEFAVLCLATYCCPKYLLIEKLQETLEELKTREPDTPDKYRIRVVVVGSEVDDPEFIKLAEECGALVVADRYCFGSLPGRQVIELNDEEDILTQICRTYLQWGKCPRFFNQDKIFERRDYVDALAKEYHADGLIYEQIKFCDYWGYERASAFHVMQEEYGWPVLSVDRPYSVRSSGQLRTRIQAFVERVEMKKIAEKKAERRAN</sequence>
<evidence type="ECO:0000256" key="1">
    <source>
        <dbReference type="ARBA" id="ARBA00005806"/>
    </source>
</evidence>
<dbReference type="EMBL" id="KC246853">
    <property type="protein sequence ID" value="AHF25793.1"/>
    <property type="molecule type" value="Genomic_DNA"/>
</dbReference>
<dbReference type="InterPro" id="IPR010327">
    <property type="entry name" value="FldB/FldC_alpha/beta"/>
</dbReference>
<dbReference type="Gene3D" id="1.20.1270.370">
    <property type="match status" value="1"/>
</dbReference>